<accession>A0A2I0JPU1</accession>
<reference evidence="1 2" key="1">
    <citation type="submission" date="2017-11" db="EMBL/GenBank/DDBJ databases">
        <title>De-novo sequencing of pomegranate (Punica granatum L.) genome.</title>
        <authorList>
            <person name="Akparov Z."/>
            <person name="Amiraslanov A."/>
            <person name="Hajiyeva S."/>
            <person name="Abbasov M."/>
            <person name="Kaur K."/>
            <person name="Hamwieh A."/>
            <person name="Solovyev V."/>
            <person name="Salamov A."/>
            <person name="Braich B."/>
            <person name="Kosarev P."/>
            <person name="Mahmoud A."/>
            <person name="Hajiyev E."/>
            <person name="Babayeva S."/>
            <person name="Izzatullayeva V."/>
            <person name="Mammadov A."/>
            <person name="Mammadov A."/>
            <person name="Sharifova S."/>
            <person name="Ojaghi J."/>
            <person name="Eynullazada K."/>
            <person name="Bayramov B."/>
            <person name="Abdulazimova A."/>
            <person name="Shahmuradov I."/>
        </authorList>
    </citation>
    <scope>NUCLEOTIDE SEQUENCE [LARGE SCALE GENOMIC DNA]</scope>
    <source>
        <strain evidence="2">cv. AG2017</strain>
        <tissue evidence="1">Leaf</tissue>
    </source>
</reference>
<organism evidence="1 2">
    <name type="scientific">Punica granatum</name>
    <name type="common">Pomegranate</name>
    <dbReference type="NCBI Taxonomy" id="22663"/>
    <lineage>
        <taxon>Eukaryota</taxon>
        <taxon>Viridiplantae</taxon>
        <taxon>Streptophyta</taxon>
        <taxon>Embryophyta</taxon>
        <taxon>Tracheophyta</taxon>
        <taxon>Spermatophyta</taxon>
        <taxon>Magnoliopsida</taxon>
        <taxon>eudicotyledons</taxon>
        <taxon>Gunneridae</taxon>
        <taxon>Pentapetalae</taxon>
        <taxon>rosids</taxon>
        <taxon>malvids</taxon>
        <taxon>Myrtales</taxon>
        <taxon>Lythraceae</taxon>
        <taxon>Punica</taxon>
    </lineage>
</organism>
<evidence type="ECO:0000313" key="1">
    <source>
        <dbReference type="EMBL" id="PKI58318.1"/>
    </source>
</evidence>
<gene>
    <name evidence="1" type="ORF">CRG98_021295</name>
</gene>
<name>A0A2I0JPU1_PUNGR</name>
<proteinExistence type="predicted"/>
<protein>
    <submittedName>
        <fullName evidence="1">Uncharacterized protein</fullName>
    </submittedName>
</protein>
<sequence>MDGCLGTCDRDFPRCSLNVSGRSGIVVKRSEIIEISVFHGHSPEARRETFMTTKMSLGKPSRALEGHLKLVPRPWWSLGACRPVWGAVCLSVERVPEALSEKASVRDRGVPA</sequence>
<keyword evidence="2" id="KW-1185">Reference proteome</keyword>
<evidence type="ECO:0000313" key="2">
    <source>
        <dbReference type="Proteomes" id="UP000233551"/>
    </source>
</evidence>
<comment type="caution">
    <text evidence="1">The sequence shown here is derived from an EMBL/GenBank/DDBJ whole genome shotgun (WGS) entry which is preliminary data.</text>
</comment>
<dbReference type="AlphaFoldDB" id="A0A2I0JPU1"/>
<dbReference type="Proteomes" id="UP000233551">
    <property type="component" value="Unassembled WGS sequence"/>
</dbReference>
<dbReference type="EMBL" id="PGOL01001405">
    <property type="protein sequence ID" value="PKI58318.1"/>
    <property type="molecule type" value="Genomic_DNA"/>
</dbReference>